<feature type="domain" description="tRNA synthetases class I catalytic" evidence="12">
    <location>
        <begin position="133"/>
        <end position="372"/>
    </location>
</feature>
<dbReference type="Gene3D" id="1.20.120.1910">
    <property type="entry name" value="Cysteine-tRNA ligase, C-terminal anti-codon recognition domain"/>
    <property type="match status" value="1"/>
</dbReference>
<dbReference type="GO" id="GO:0046872">
    <property type="term" value="F:metal ion binding"/>
    <property type="evidence" value="ECO:0007669"/>
    <property type="project" value="UniProtKB-KW"/>
</dbReference>
<evidence type="ECO:0000256" key="6">
    <source>
        <dbReference type="ARBA" id="ARBA00022833"/>
    </source>
</evidence>
<keyword evidence="5" id="KW-0547">Nucleotide-binding</keyword>
<protein>
    <recommendedName>
        <fullName evidence="2">cysteine--tRNA ligase</fullName>
        <ecNumber evidence="2">6.1.1.16</ecNumber>
    </recommendedName>
    <alternativeName>
        <fullName evidence="10">Cysteinyl-tRNA synthetase</fullName>
    </alternativeName>
</protein>
<evidence type="ECO:0000259" key="13">
    <source>
        <dbReference type="Pfam" id="PF23493"/>
    </source>
</evidence>
<comment type="cofactor">
    <cofactor evidence="1">
        <name>Zn(2+)</name>
        <dbReference type="ChEBI" id="CHEBI:29105"/>
    </cofactor>
</comment>
<gene>
    <name evidence="14" type="ORF">OsJ_31805</name>
</gene>
<dbReference type="InterPro" id="IPR056411">
    <property type="entry name" value="CysS_C"/>
</dbReference>
<keyword evidence="9" id="KW-0030">Aminoacyl-tRNA synthetase</keyword>
<dbReference type="AlphaFoldDB" id="B9G649"/>
<dbReference type="FunFam" id="3.40.50.620:FF:000451">
    <property type="entry name" value="Cysteine-tRNA ligase-like protein"/>
    <property type="match status" value="1"/>
</dbReference>
<dbReference type="GO" id="GO:0006423">
    <property type="term" value="P:cysteinyl-tRNA aminoacylation"/>
    <property type="evidence" value="ECO:0007669"/>
    <property type="project" value="InterPro"/>
</dbReference>
<dbReference type="Gene3D" id="3.40.50.620">
    <property type="entry name" value="HUPs"/>
    <property type="match status" value="2"/>
</dbReference>
<keyword evidence="3" id="KW-0436">Ligase</keyword>
<evidence type="ECO:0000256" key="2">
    <source>
        <dbReference type="ARBA" id="ARBA00012832"/>
    </source>
</evidence>
<evidence type="ECO:0000259" key="12">
    <source>
        <dbReference type="Pfam" id="PF01406"/>
    </source>
</evidence>
<feature type="coiled-coil region" evidence="11">
    <location>
        <begin position="431"/>
        <end position="458"/>
    </location>
</feature>
<dbReference type="SUPFAM" id="SSF47323">
    <property type="entry name" value="Anticodon-binding domain of a subclass of class I aminoacyl-tRNA synthetases"/>
    <property type="match status" value="1"/>
</dbReference>
<dbReference type="InterPro" id="IPR014729">
    <property type="entry name" value="Rossmann-like_a/b/a_fold"/>
</dbReference>
<dbReference type="InterPro" id="IPR015803">
    <property type="entry name" value="Cys-tRNA-ligase"/>
</dbReference>
<evidence type="ECO:0000256" key="7">
    <source>
        <dbReference type="ARBA" id="ARBA00022840"/>
    </source>
</evidence>
<name>B9G649_ORYSJ</name>
<organism evidence="14">
    <name type="scientific">Oryza sativa subsp. japonica</name>
    <name type="common">Rice</name>
    <dbReference type="NCBI Taxonomy" id="39947"/>
    <lineage>
        <taxon>Eukaryota</taxon>
        <taxon>Viridiplantae</taxon>
        <taxon>Streptophyta</taxon>
        <taxon>Embryophyta</taxon>
        <taxon>Tracheophyta</taxon>
        <taxon>Spermatophyta</taxon>
        <taxon>Magnoliopsida</taxon>
        <taxon>Liliopsida</taxon>
        <taxon>Poales</taxon>
        <taxon>Poaceae</taxon>
        <taxon>BOP clade</taxon>
        <taxon>Oryzoideae</taxon>
        <taxon>Oryzeae</taxon>
        <taxon>Oryzinae</taxon>
        <taxon>Oryza</taxon>
        <taxon>Oryza sativa</taxon>
    </lineage>
</organism>
<dbReference type="SUPFAM" id="SSF52374">
    <property type="entry name" value="Nucleotidylyl transferase"/>
    <property type="match status" value="2"/>
</dbReference>
<dbReference type="EC" id="6.1.1.16" evidence="2"/>
<evidence type="ECO:0000313" key="14">
    <source>
        <dbReference type="EMBL" id="EEE51096.1"/>
    </source>
</evidence>
<sequence>MAEEGRSVGEEEPRGKRPAAELRLFDTRTKAAVPFRPRVEGKVAMYVCGVTPYDYSHVGHARAYVAFDVLFRYLKYLGFEIIKRANEAGEDALSLSSRFIDEFHRDMYELQCLPPTHEPRVTKHIEQIIDLITKIIKRANEAGEDALSLSSRFIDEFHRDMYELQCLPPTHEPRVTKHIEQIIDLITKIMDNGKAYTIEGDVYFSVDNFPDYLSLSGRKVDQNRPGTRVAVDARKRNPADFALWKSAKEGEPSWESPWGRGRPGWHIECSAMSAHYLGNIFDIHGGGKDLIFPHHENELAQSQAAYPESEVKCWMHNGFVNKDGQKMAKADKNFFTIRDIISLYHPMALRLFLMRTHYRSDVNHSDTALQFASGRLYYIYQTLHDGEETVSLYGEHKLENSIPADDQKLIEENRSNFLEKMSDDLHTTAALDHLMKLQQKLEHQKKKQSQKQQQQQQKKPEDYIQALVALQNEVTDKLSILGLMPMSSLAEQLKDKALKRAGMTAEQLQQMIEQRTLARKNKDFAESDRIRTELSALGIALMGEPTGTLWRPSEPELAEGS</sequence>
<reference evidence="14" key="2">
    <citation type="submission" date="2008-12" db="EMBL/GenBank/DDBJ databases">
        <title>Improved gene annotation of the rice (Oryza sativa) genomes.</title>
        <authorList>
            <person name="Wang J."/>
            <person name="Li R."/>
            <person name="Fan W."/>
            <person name="Huang Q."/>
            <person name="Zhang J."/>
            <person name="Zhou Y."/>
            <person name="Hu Y."/>
            <person name="Zi S."/>
            <person name="Li J."/>
            <person name="Ni P."/>
            <person name="Zheng H."/>
            <person name="Zhang Y."/>
            <person name="Zhao M."/>
            <person name="Hao Q."/>
            <person name="McDermott J."/>
            <person name="Samudrala R."/>
            <person name="Kristiansen K."/>
            <person name="Wong G.K.-S."/>
        </authorList>
    </citation>
    <scope>NUCLEOTIDE SEQUENCE</scope>
</reference>
<proteinExistence type="inferred from homology"/>
<keyword evidence="7" id="KW-0067">ATP-binding</keyword>
<dbReference type="GO" id="GO:0004817">
    <property type="term" value="F:cysteine-tRNA ligase activity"/>
    <property type="evidence" value="ECO:0007669"/>
    <property type="project" value="UniProtKB-EC"/>
</dbReference>
<dbReference type="PANTHER" id="PTHR10890:SF24">
    <property type="entry name" value="CYSTEINE--TRNA LIGASE"/>
    <property type="match status" value="1"/>
</dbReference>
<dbReference type="InterPro" id="IPR032678">
    <property type="entry name" value="tRNA-synt_1_cat_dom"/>
</dbReference>
<evidence type="ECO:0000256" key="4">
    <source>
        <dbReference type="ARBA" id="ARBA00022723"/>
    </source>
</evidence>
<dbReference type="Proteomes" id="UP000007752">
    <property type="component" value="Chromosome 10"/>
</dbReference>
<keyword evidence="11" id="KW-0175">Coiled coil</keyword>
<evidence type="ECO:0000256" key="3">
    <source>
        <dbReference type="ARBA" id="ARBA00022598"/>
    </source>
</evidence>
<evidence type="ECO:0000256" key="11">
    <source>
        <dbReference type="SAM" id="Coils"/>
    </source>
</evidence>
<dbReference type="PANTHER" id="PTHR10890">
    <property type="entry name" value="CYSTEINYL-TRNA SYNTHETASE"/>
    <property type="match status" value="1"/>
</dbReference>
<dbReference type="Pfam" id="PF23493">
    <property type="entry name" value="CysS_C"/>
    <property type="match status" value="1"/>
</dbReference>
<keyword evidence="6" id="KW-0862">Zinc</keyword>
<evidence type="ECO:0000256" key="5">
    <source>
        <dbReference type="ARBA" id="ARBA00022741"/>
    </source>
</evidence>
<dbReference type="HAMAP" id="MF_00041">
    <property type="entry name" value="Cys_tRNA_synth"/>
    <property type="match status" value="1"/>
</dbReference>
<evidence type="ECO:0000256" key="1">
    <source>
        <dbReference type="ARBA" id="ARBA00001947"/>
    </source>
</evidence>
<dbReference type="NCBIfam" id="TIGR00435">
    <property type="entry name" value="cysS"/>
    <property type="match status" value="1"/>
</dbReference>
<dbReference type="InterPro" id="IPR024909">
    <property type="entry name" value="Cys-tRNA/MSH_ligase"/>
</dbReference>
<dbReference type="PRINTS" id="PR00983">
    <property type="entry name" value="TRNASYNTHCYS"/>
</dbReference>
<dbReference type="InterPro" id="IPR009080">
    <property type="entry name" value="tRNAsynth_Ia_anticodon-bd"/>
</dbReference>
<dbReference type="GO" id="GO:0005524">
    <property type="term" value="F:ATP binding"/>
    <property type="evidence" value="ECO:0007669"/>
    <property type="project" value="UniProtKB-KW"/>
</dbReference>
<accession>B9G649</accession>
<keyword evidence="4" id="KW-0479">Metal-binding</keyword>
<feature type="domain" description="Cysteinyl-tRNA ligase anticodon binding" evidence="13">
    <location>
        <begin position="506"/>
        <end position="551"/>
    </location>
</feature>
<dbReference type="EMBL" id="CM000147">
    <property type="protein sequence ID" value="EEE51096.1"/>
    <property type="molecule type" value="Genomic_DNA"/>
</dbReference>
<keyword evidence="8" id="KW-0648">Protein biosynthesis</keyword>
<evidence type="ECO:0000256" key="9">
    <source>
        <dbReference type="ARBA" id="ARBA00023146"/>
    </source>
</evidence>
<dbReference type="Pfam" id="PF01406">
    <property type="entry name" value="tRNA-synt_1e"/>
    <property type="match status" value="1"/>
</dbReference>
<reference evidence="14" key="1">
    <citation type="journal article" date="2005" name="PLoS Biol.">
        <title>The genomes of Oryza sativa: a history of duplications.</title>
        <authorList>
            <person name="Yu J."/>
            <person name="Wang J."/>
            <person name="Lin W."/>
            <person name="Li S."/>
            <person name="Li H."/>
            <person name="Zhou J."/>
            <person name="Ni P."/>
            <person name="Dong W."/>
            <person name="Hu S."/>
            <person name="Zeng C."/>
            <person name="Zhang J."/>
            <person name="Zhang Y."/>
            <person name="Li R."/>
            <person name="Xu Z."/>
            <person name="Li S."/>
            <person name="Li X."/>
            <person name="Zheng H."/>
            <person name="Cong L."/>
            <person name="Lin L."/>
            <person name="Yin J."/>
            <person name="Geng J."/>
            <person name="Li G."/>
            <person name="Shi J."/>
            <person name="Liu J."/>
            <person name="Lv H."/>
            <person name="Li J."/>
            <person name="Wang J."/>
            <person name="Deng Y."/>
            <person name="Ran L."/>
            <person name="Shi X."/>
            <person name="Wang X."/>
            <person name="Wu Q."/>
            <person name="Li C."/>
            <person name="Ren X."/>
            <person name="Wang J."/>
            <person name="Wang X."/>
            <person name="Li D."/>
            <person name="Liu D."/>
            <person name="Zhang X."/>
            <person name="Ji Z."/>
            <person name="Zhao W."/>
            <person name="Sun Y."/>
            <person name="Zhang Z."/>
            <person name="Bao J."/>
            <person name="Han Y."/>
            <person name="Dong L."/>
            <person name="Ji J."/>
            <person name="Chen P."/>
            <person name="Wu S."/>
            <person name="Liu J."/>
            <person name="Xiao Y."/>
            <person name="Bu D."/>
            <person name="Tan J."/>
            <person name="Yang L."/>
            <person name="Ye C."/>
            <person name="Zhang J."/>
            <person name="Xu J."/>
            <person name="Zhou Y."/>
            <person name="Yu Y."/>
            <person name="Zhang B."/>
            <person name="Zhuang S."/>
            <person name="Wei H."/>
            <person name="Liu B."/>
            <person name="Lei M."/>
            <person name="Yu H."/>
            <person name="Li Y."/>
            <person name="Xu H."/>
            <person name="Wei S."/>
            <person name="He X."/>
            <person name="Fang L."/>
            <person name="Zhang Z."/>
            <person name="Zhang Y."/>
            <person name="Huang X."/>
            <person name="Su Z."/>
            <person name="Tong W."/>
            <person name="Li J."/>
            <person name="Tong Z."/>
            <person name="Li S."/>
            <person name="Ye J."/>
            <person name="Wang L."/>
            <person name="Fang L."/>
            <person name="Lei T."/>
            <person name="Chen C."/>
            <person name="Chen H."/>
            <person name="Xu Z."/>
            <person name="Li H."/>
            <person name="Huang H."/>
            <person name="Zhang F."/>
            <person name="Xu H."/>
            <person name="Li N."/>
            <person name="Zhao C."/>
            <person name="Li S."/>
            <person name="Dong L."/>
            <person name="Huang Y."/>
            <person name="Li L."/>
            <person name="Xi Y."/>
            <person name="Qi Q."/>
            <person name="Li W."/>
            <person name="Zhang B."/>
            <person name="Hu W."/>
            <person name="Zhang Y."/>
            <person name="Tian X."/>
            <person name="Jiao Y."/>
            <person name="Liang X."/>
            <person name="Jin J."/>
            <person name="Gao L."/>
            <person name="Zheng W."/>
            <person name="Hao B."/>
            <person name="Liu S."/>
            <person name="Wang W."/>
            <person name="Yuan L."/>
            <person name="Cao M."/>
            <person name="McDermott J."/>
            <person name="Samudrala R."/>
            <person name="Wang J."/>
            <person name="Wong G.K."/>
            <person name="Yang H."/>
        </authorList>
    </citation>
    <scope>NUCLEOTIDE SEQUENCE [LARGE SCALE GENOMIC DNA]</scope>
</reference>
<evidence type="ECO:0000256" key="8">
    <source>
        <dbReference type="ARBA" id="ARBA00022917"/>
    </source>
</evidence>
<evidence type="ECO:0000256" key="10">
    <source>
        <dbReference type="ARBA" id="ARBA00031499"/>
    </source>
</evidence>
<dbReference type="CDD" id="cd00672">
    <property type="entry name" value="CysRS_core"/>
    <property type="match status" value="1"/>
</dbReference>